<dbReference type="PANTHER" id="PTHR36018:SF1">
    <property type="entry name" value="OS09G0481800 PROTEIN"/>
    <property type="match status" value="1"/>
</dbReference>
<evidence type="ECO:0000313" key="2">
    <source>
        <dbReference type="Proteomes" id="UP000198406"/>
    </source>
</evidence>
<dbReference type="OrthoDB" id="446939at2759"/>
<proteinExistence type="predicted"/>
<sequence>MTSWSRRFIFVYLCCYPRQLHSFVVTTCFQRSLVASANIYDDWRSDAVVPTRELSEENVREMLDLFVESDYGKQMFGVHDRPASVGITGSIAFEDIDGPEVILSLSGRFWHRRETVLGRAAMWLNACMPEIMEVRVEDMDELLDYENVYDDITGELLFQKDKKAPDFNGDRETMEYQGIDPDVRGPFPAGVGGRRPGGLMINPA</sequence>
<dbReference type="Proteomes" id="UP000198406">
    <property type="component" value="Unassembled WGS sequence"/>
</dbReference>
<protein>
    <submittedName>
        <fullName evidence="1">Uncharacterized protein</fullName>
    </submittedName>
</protein>
<accession>A0A1Z5KDF9</accession>
<organism evidence="1 2">
    <name type="scientific">Fistulifera solaris</name>
    <name type="common">Oleaginous diatom</name>
    <dbReference type="NCBI Taxonomy" id="1519565"/>
    <lineage>
        <taxon>Eukaryota</taxon>
        <taxon>Sar</taxon>
        <taxon>Stramenopiles</taxon>
        <taxon>Ochrophyta</taxon>
        <taxon>Bacillariophyta</taxon>
        <taxon>Bacillariophyceae</taxon>
        <taxon>Bacillariophycidae</taxon>
        <taxon>Naviculales</taxon>
        <taxon>Naviculaceae</taxon>
        <taxon>Fistulifera</taxon>
    </lineage>
</organism>
<gene>
    <name evidence="1" type="ORF">FisN_4Lu597</name>
</gene>
<evidence type="ECO:0000313" key="1">
    <source>
        <dbReference type="EMBL" id="GAX24299.1"/>
    </source>
</evidence>
<dbReference type="AlphaFoldDB" id="A0A1Z5KDF9"/>
<dbReference type="EMBL" id="BDSP01000207">
    <property type="protein sequence ID" value="GAX24299.1"/>
    <property type="molecule type" value="Genomic_DNA"/>
</dbReference>
<dbReference type="PANTHER" id="PTHR36018">
    <property type="entry name" value="OS09G0481800 PROTEIN"/>
    <property type="match status" value="1"/>
</dbReference>
<keyword evidence="2" id="KW-1185">Reference proteome</keyword>
<reference evidence="1 2" key="1">
    <citation type="journal article" date="2015" name="Plant Cell">
        <title>Oil accumulation by the oleaginous diatom Fistulifera solaris as revealed by the genome and transcriptome.</title>
        <authorList>
            <person name="Tanaka T."/>
            <person name="Maeda Y."/>
            <person name="Veluchamy A."/>
            <person name="Tanaka M."/>
            <person name="Abida H."/>
            <person name="Marechal E."/>
            <person name="Bowler C."/>
            <person name="Muto M."/>
            <person name="Sunaga Y."/>
            <person name="Tanaka M."/>
            <person name="Yoshino T."/>
            <person name="Taniguchi T."/>
            <person name="Fukuda Y."/>
            <person name="Nemoto M."/>
            <person name="Matsumoto M."/>
            <person name="Wong P.S."/>
            <person name="Aburatani S."/>
            <person name="Fujibuchi W."/>
        </authorList>
    </citation>
    <scope>NUCLEOTIDE SEQUENCE [LARGE SCALE GENOMIC DNA]</scope>
    <source>
        <strain evidence="1 2">JPCC DA0580</strain>
    </source>
</reference>
<comment type="caution">
    <text evidence="1">The sequence shown here is derived from an EMBL/GenBank/DDBJ whole genome shotgun (WGS) entry which is preliminary data.</text>
</comment>
<name>A0A1Z5KDF9_FISSO</name>
<dbReference type="InParanoid" id="A0A1Z5KDF9"/>